<dbReference type="PANTHER" id="PTHR42829">
    <property type="entry name" value="NADH-UBIQUINONE OXIDOREDUCTASE CHAIN 5"/>
    <property type="match status" value="1"/>
</dbReference>
<keyword evidence="4 16" id="KW-0813">Transport</keyword>
<dbReference type="AlphaFoldDB" id="A0A0E3U343"/>
<feature type="transmembrane region" description="Helical" evidence="16">
    <location>
        <begin position="245"/>
        <end position="264"/>
    </location>
</feature>
<keyword evidence="13 16" id="KW-0496">Mitochondrion</keyword>
<evidence type="ECO:0000259" key="17">
    <source>
        <dbReference type="Pfam" id="PF00361"/>
    </source>
</evidence>
<accession>A0A0E3U343</accession>
<feature type="transmembrane region" description="Helical" evidence="16">
    <location>
        <begin position="407"/>
        <end position="428"/>
    </location>
</feature>
<evidence type="ECO:0000259" key="18">
    <source>
        <dbReference type="Pfam" id="PF00662"/>
    </source>
</evidence>
<feature type="transmembrane region" description="Helical" evidence="16">
    <location>
        <begin position="116"/>
        <end position="133"/>
    </location>
</feature>
<evidence type="ECO:0000313" key="20">
    <source>
        <dbReference type="EMBL" id="AKC58435.1"/>
    </source>
</evidence>
<feature type="transmembrane region" description="Helical" evidence="16">
    <location>
        <begin position="325"/>
        <end position="347"/>
    </location>
</feature>
<evidence type="ECO:0000256" key="10">
    <source>
        <dbReference type="ARBA" id="ARBA00022989"/>
    </source>
</evidence>
<evidence type="ECO:0000256" key="15">
    <source>
        <dbReference type="ARBA" id="ARBA00049551"/>
    </source>
</evidence>
<evidence type="ECO:0000256" key="2">
    <source>
        <dbReference type="ARBA" id="ARBA00012944"/>
    </source>
</evidence>
<keyword evidence="5" id="KW-0679">Respiratory chain</keyword>
<keyword evidence="11 16" id="KW-0520">NAD</keyword>
<evidence type="ECO:0000256" key="12">
    <source>
        <dbReference type="ARBA" id="ARBA00023075"/>
    </source>
</evidence>
<evidence type="ECO:0000256" key="1">
    <source>
        <dbReference type="ARBA" id="ARBA00004448"/>
    </source>
</evidence>
<evidence type="ECO:0000256" key="4">
    <source>
        <dbReference type="ARBA" id="ARBA00022448"/>
    </source>
</evidence>
<keyword evidence="14 16" id="KW-0472">Membrane</keyword>
<geneLocation type="mitochondrion" evidence="20"/>
<evidence type="ECO:0000256" key="9">
    <source>
        <dbReference type="ARBA" id="ARBA00022982"/>
    </source>
</evidence>
<name>A0A0E3U343_LAMAE</name>
<dbReference type="CTD" id="4540"/>
<evidence type="ECO:0000256" key="11">
    <source>
        <dbReference type="ARBA" id="ARBA00023027"/>
    </source>
</evidence>
<dbReference type="GO" id="GO:0008137">
    <property type="term" value="F:NADH dehydrogenase (ubiquinone) activity"/>
    <property type="evidence" value="ECO:0007669"/>
    <property type="project" value="UniProtKB-EC"/>
</dbReference>
<proteinExistence type="inferred from homology"/>
<dbReference type="EC" id="7.1.1.2" evidence="2 16"/>
<feature type="domain" description="NADH-Ubiquinone oxidoreductase (complex I) chain 5 N-terminal" evidence="18">
    <location>
        <begin position="67"/>
        <end position="117"/>
    </location>
</feature>
<comment type="catalytic activity">
    <reaction evidence="15 16">
        <text>a ubiquinone + NADH + 5 H(+)(in) = a ubiquinol + NAD(+) + 4 H(+)(out)</text>
        <dbReference type="Rhea" id="RHEA:29091"/>
        <dbReference type="Rhea" id="RHEA-COMP:9565"/>
        <dbReference type="Rhea" id="RHEA-COMP:9566"/>
        <dbReference type="ChEBI" id="CHEBI:15378"/>
        <dbReference type="ChEBI" id="CHEBI:16389"/>
        <dbReference type="ChEBI" id="CHEBI:17976"/>
        <dbReference type="ChEBI" id="CHEBI:57540"/>
        <dbReference type="ChEBI" id="CHEBI:57945"/>
        <dbReference type="EC" id="7.1.1.2"/>
    </reaction>
</comment>
<feature type="transmembrane region" description="Helical" evidence="16">
    <location>
        <begin position="456"/>
        <end position="472"/>
    </location>
</feature>
<evidence type="ECO:0000256" key="6">
    <source>
        <dbReference type="ARBA" id="ARBA00022692"/>
    </source>
</evidence>
<feature type="transmembrane region" description="Helical" evidence="16">
    <location>
        <begin position="139"/>
        <end position="158"/>
    </location>
</feature>
<feature type="transmembrane region" description="Helical" evidence="16">
    <location>
        <begin position="484"/>
        <end position="503"/>
    </location>
</feature>
<dbReference type="InterPro" id="IPR010934">
    <property type="entry name" value="NADH_DH_su5_C"/>
</dbReference>
<feature type="transmembrane region" description="Helical" evidence="16">
    <location>
        <begin position="579"/>
        <end position="597"/>
    </location>
</feature>
<dbReference type="InterPro" id="IPR003945">
    <property type="entry name" value="NU5C-like"/>
</dbReference>
<evidence type="ECO:0000256" key="14">
    <source>
        <dbReference type="ARBA" id="ARBA00023136"/>
    </source>
</evidence>
<dbReference type="InterPro" id="IPR001750">
    <property type="entry name" value="ND/Mrp_TM"/>
</dbReference>
<keyword evidence="12 16" id="KW-0830">Ubiquinone</keyword>
<dbReference type="GO" id="GO:0042773">
    <property type="term" value="P:ATP synthesis coupled electron transport"/>
    <property type="evidence" value="ECO:0007669"/>
    <property type="project" value="InterPro"/>
</dbReference>
<dbReference type="PRINTS" id="PR01434">
    <property type="entry name" value="NADHDHGNASE5"/>
</dbReference>
<dbReference type="Pfam" id="PF06455">
    <property type="entry name" value="NADH5_C"/>
    <property type="match status" value="1"/>
</dbReference>
<dbReference type="RefSeq" id="YP_009133160.1">
    <property type="nucleotide sequence ID" value="NC_026917.1"/>
</dbReference>
<feature type="transmembrane region" description="Helical" evidence="16">
    <location>
        <begin position="170"/>
        <end position="189"/>
    </location>
</feature>
<feature type="domain" description="NADH:quinone oxidoreductase/Mrp antiporter transmembrane" evidence="17">
    <location>
        <begin position="133"/>
        <end position="412"/>
    </location>
</feature>
<evidence type="ECO:0000256" key="3">
    <source>
        <dbReference type="ARBA" id="ARBA00021096"/>
    </source>
</evidence>
<evidence type="ECO:0000256" key="13">
    <source>
        <dbReference type="ARBA" id="ARBA00023128"/>
    </source>
</evidence>
<evidence type="ECO:0000256" key="16">
    <source>
        <dbReference type="RuleBase" id="RU003404"/>
    </source>
</evidence>
<sequence>MNSNYLTLIMNSGALLTIIILLPPIIMPKPSMILTTKLVKTSMFISLIPLTIYLNENMETTLTLKPWMDWTLFNIALSFKIDKYTAIFTPIALMITWSIMEFSQWYMEKERLVDKFFKYLLLFLITMITFISANNLLQLFIGWEGVGIMSFLLISWWSGRTKANISALQAVAYNRIGDIGLMMSMIWMCSNTNSWDLQQITLLLSDQQYIIPTLGFLIAATGKSAQFGLHPWLPAAMEGPTPVSALLHSSTMVVAGVFLLIRLHPLFQNYPFMLEMTLCLGAMTTIFAALCATTQNDIKKIIAFSTSSQLGLMMVAIGLNHPHIAFLHMCTHAFFKAMLFLCSGSIIHNMNNEQDIRKFSCLNNNLPLTTSCMTIGSAALMGLPFLAGFFTKDLILEALNTSYTNAWALMVTLLAVTLTTAYSSRLIIMSASNAPRYLALTPTHENNFIKNPLKRLAWGSMISGLIITSTLPPMKPQIFTMPPYIKTIALIMFIISLVISMELTNKKINQTTFSFFTQLAFYPHIIHRSLSRLSLVWSQKLMTQMTDLSWLEKIGPKGLTNNQLKPSTMLTEAHHLNSATLPLMAFTLALITLSLTAR</sequence>
<feature type="transmembrane region" description="Helical" evidence="16">
    <location>
        <begin position="368"/>
        <end position="387"/>
    </location>
</feature>
<dbReference type="Pfam" id="PF00361">
    <property type="entry name" value="Proton_antipo_M"/>
    <property type="match status" value="1"/>
</dbReference>
<feature type="transmembrane region" description="Helical" evidence="16">
    <location>
        <begin position="209"/>
        <end position="233"/>
    </location>
</feature>
<dbReference type="NCBIfam" id="TIGR01974">
    <property type="entry name" value="NDH_I_L"/>
    <property type="match status" value="1"/>
</dbReference>
<evidence type="ECO:0000256" key="8">
    <source>
        <dbReference type="ARBA" id="ARBA00022967"/>
    </source>
</evidence>
<dbReference type="PANTHER" id="PTHR42829:SF2">
    <property type="entry name" value="NADH-UBIQUINONE OXIDOREDUCTASE CHAIN 5"/>
    <property type="match status" value="1"/>
</dbReference>
<feature type="domain" description="NADH dehydrogenase subunit 5 C-terminal" evidence="19">
    <location>
        <begin position="422"/>
        <end position="595"/>
    </location>
</feature>
<comment type="function">
    <text evidence="16">Core subunit of the mitochondrial membrane respiratory chain NADH dehydrogenase (Complex I) which catalyzes electron transfer from NADH through the respiratory chain, using ubiquinone as an electron acceptor. Essential for the catalytic activity and assembly of complex I.</text>
</comment>
<organism evidence="20">
    <name type="scientific">Lampetra aepyptera</name>
    <name type="common">Least brook lamprey</name>
    <dbReference type="NCBI Taxonomy" id="7752"/>
    <lineage>
        <taxon>Eukaryota</taxon>
        <taxon>Metazoa</taxon>
        <taxon>Chordata</taxon>
        <taxon>Craniata</taxon>
        <taxon>Vertebrata</taxon>
        <taxon>Cyclostomata</taxon>
        <taxon>Hyperoartia</taxon>
        <taxon>Petromyzontiformes</taxon>
        <taxon>Petromyzontidae</taxon>
        <taxon>Lampetra</taxon>
    </lineage>
</organism>
<evidence type="ECO:0000259" key="19">
    <source>
        <dbReference type="Pfam" id="PF06455"/>
    </source>
</evidence>
<dbReference type="Pfam" id="PF00662">
    <property type="entry name" value="Proton_antipo_N"/>
    <property type="match status" value="1"/>
</dbReference>
<dbReference type="InterPro" id="IPR001516">
    <property type="entry name" value="Proton_antipo_N"/>
</dbReference>
<evidence type="ECO:0000256" key="5">
    <source>
        <dbReference type="ARBA" id="ARBA00022660"/>
    </source>
</evidence>
<keyword evidence="9" id="KW-0249">Electron transport</keyword>
<keyword evidence="6 16" id="KW-0812">Transmembrane</keyword>
<dbReference type="GO" id="GO:0015990">
    <property type="term" value="P:electron transport coupled proton transport"/>
    <property type="evidence" value="ECO:0007669"/>
    <property type="project" value="TreeGrafter"/>
</dbReference>
<gene>
    <name evidence="20" type="primary">ND5</name>
</gene>
<dbReference type="GO" id="GO:0005743">
    <property type="term" value="C:mitochondrial inner membrane"/>
    <property type="evidence" value="ECO:0007669"/>
    <property type="project" value="UniProtKB-SubCell"/>
</dbReference>
<feature type="transmembrane region" description="Helical" evidence="16">
    <location>
        <begin position="270"/>
        <end position="292"/>
    </location>
</feature>
<feature type="transmembrane region" description="Helical" evidence="16">
    <location>
        <begin position="75"/>
        <end position="95"/>
    </location>
</feature>
<reference evidence="20" key="1">
    <citation type="submission" date="2015-02" db="EMBL/GenBank/DDBJ databases">
        <title>The Complete Nucleotide Sequence of the Mitochondrial DNA of the Least Brook Lamprey(Lampetra aepyptera).</title>
        <authorList>
            <person name="Pu J."/>
            <person name="Ren J."/>
            <person name="Buchinger T."/>
            <person name="Li W."/>
        </authorList>
    </citation>
    <scope>NUCLEOTIDE SEQUENCE</scope>
    <source>
        <tissue evidence="20">Muscle</tissue>
    </source>
</reference>
<keyword evidence="10 16" id="KW-1133">Transmembrane helix</keyword>
<comment type="similarity">
    <text evidence="16">Belongs to the complex I subunit 5 family.</text>
</comment>
<feature type="transmembrane region" description="Helical" evidence="16">
    <location>
        <begin position="6"/>
        <end position="26"/>
    </location>
</feature>
<keyword evidence="8" id="KW-1278">Translocase</keyword>
<evidence type="ECO:0000256" key="7">
    <source>
        <dbReference type="ARBA" id="ARBA00022792"/>
    </source>
</evidence>
<comment type="subcellular location">
    <subcellularLocation>
        <location evidence="1">Mitochondrion inner membrane</location>
        <topology evidence="1">Multi-pass membrane protein</topology>
    </subcellularLocation>
</comment>
<dbReference type="GeneID" id="24143969"/>
<dbReference type="EMBL" id="KP742974">
    <property type="protein sequence ID" value="AKC58435.1"/>
    <property type="molecule type" value="Genomic_DNA"/>
</dbReference>
<dbReference type="InterPro" id="IPR018393">
    <property type="entry name" value="NADHpl_OxRdtase_5_subgr"/>
</dbReference>
<protein>
    <recommendedName>
        <fullName evidence="3 16">NADH-ubiquinone oxidoreductase chain 5</fullName>
        <ecNumber evidence="2 16">7.1.1.2</ecNumber>
    </recommendedName>
</protein>
<feature type="transmembrane region" description="Helical" evidence="16">
    <location>
        <begin position="301"/>
        <end position="319"/>
    </location>
</feature>
<keyword evidence="7" id="KW-0999">Mitochondrion inner membrane</keyword>
<dbReference type="GO" id="GO:0003954">
    <property type="term" value="F:NADH dehydrogenase activity"/>
    <property type="evidence" value="ECO:0007669"/>
    <property type="project" value="TreeGrafter"/>
</dbReference>